<dbReference type="PROSITE" id="PS50113">
    <property type="entry name" value="PAC"/>
    <property type="match status" value="1"/>
</dbReference>
<dbReference type="Proteomes" id="UP000430508">
    <property type="component" value="Chromosome"/>
</dbReference>
<evidence type="ECO:0000259" key="2">
    <source>
        <dbReference type="PROSITE" id="PS50112"/>
    </source>
</evidence>
<dbReference type="NCBIfam" id="TIGR00254">
    <property type="entry name" value="GGDEF"/>
    <property type="match status" value="1"/>
</dbReference>
<dbReference type="InterPro" id="IPR029787">
    <property type="entry name" value="Nucleotide_cyclase"/>
</dbReference>
<dbReference type="SMART" id="SM00267">
    <property type="entry name" value="GGDEF"/>
    <property type="match status" value="1"/>
</dbReference>
<feature type="transmembrane region" description="Helical" evidence="1">
    <location>
        <begin position="6"/>
        <end position="23"/>
    </location>
</feature>
<dbReference type="InterPro" id="IPR043128">
    <property type="entry name" value="Rev_trsase/Diguanyl_cyclase"/>
</dbReference>
<evidence type="ECO:0000313" key="5">
    <source>
        <dbReference type="EMBL" id="QHA01913.1"/>
    </source>
</evidence>
<organism evidence="5 6">
    <name type="scientific">Dehalobacter restrictus</name>
    <dbReference type="NCBI Taxonomy" id="55583"/>
    <lineage>
        <taxon>Bacteria</taxon>
        <taxon>Bacillati</taxon>
        <taxon>Bacillota</taxon>
        <taxon>Clostridia</taxon>
        <taxon>Eubacteriales</taxon>
        <taxon>Desulfitobacteriaceae</taxon>
        <taxon>Dehalobacter</taxon>
    </lineage>
</organism>
<reference evidence="5 6" key="1">
    <citation type="submission" date="2019-12" db="EMBL/GenBank/DDBJ databases">
        <title>Sequence classification of anaerobic respiratory reductive dehalogenases: First we see many, then we see few.</title>
        <authorList>
            <person name="Molenda O."/>
            <person name="Puentes Jacome L.A."/>
            <person name="Cao X."/>
            <person name="Nesbo C.L."/>
            <person name="Tang S."/>
            <person name="Morson N."/>
            <person name="Patron J."/>
            <person name="Lomheim L."/>
            <person name="Wishart D.S."/>
            <person name="Edwards E.A."/>
        </authorList>
    </citation>
    <scope>NUCLEOTIDE SEQUENCE [LARGE SCALE GENOMIC DNA]</scope>
    <source>
        <strain evidence="5 6">12DCA</strain>
    </source>
</reference>
<protein>
    <submittedName>
        <fullName evidence="5">Diguanylate cyclase</fullName>
    </submittedName>
</protein>
<keyword evidence="1" id="KW-1133">Transmembrane helix</keyword>
<dbReference type="Pfam" id="PF13426">
    <property type="entry name" value="PAS_9"/>
    <property type="match status" value="1"/>
</dbReference>
<dbReference type="InterPro" id="IPR031621">
    <property type="entry name" value="HisKA_7TM"/>
</dbReference>
<evidence type="ECO:0000256" key="1">
    <source>
        <dbReference type="SAM" id="Phobius"/>
    </source>
</evidence>
<dbReference type="PROSITE" id="PS50112">
    <property type="entry name" value="PAS"/>
    <property type="match status" value="1"/>
</dbReference>
<dbReference type="SUPFAM" id="SSF55785">
    <property type="entry name" value="PYP-like sensor domain (PAS domain)"/>
    <property type="match status" value="1"/>
</dbReference>
<dbReference type="SMART" id="SM00091">
    <property type="entry name" value="PAS"/>
    <property type="match status" value="1"/>
</dbReference>
<dbReference type="FunFam" id="3.30.70.270:FF:000001">
    <property type="entry name" value="Diguanylate cyclase domain protein"/>
    <property type="match status" value="1"/>
</dbReference>
<name>A0A857DM81_9FIRM</name>
<keyword evidence="1" id="KW-0812">Transmembrane</keyword>
<proteinExistence type="predicted"/>
<feature type="transmembrane region" description="Helical" evidence="1">
    <location>
        <begin position="35"/>
        <end position="55"/>
    </location>
</feature>
<dbReference type="InterPro" id="IPR000700">
    <property type="entry name" value="PAS-assoc_C"/>
</dbReference>
<dbReference type="Gene3D" id="3.30.70.270">
    <property type="match status" value="1"/>
</dbReference>
<dbReference type="NCBIfam" id="TIGR00229">
    <property type="entry name" value="sensory_box"/>
    <property type="match status" value="1"/>
</dbReference>
<feature type="transmembrane region" description="Helical" evidence="1">
    <location>
        <begin position="210"/>
        <end position="226"/>
    </location>
</feature>
<dbReference type="AlphaFoldDB" id="A0A857DM81"/>
<dbReference type="PANTHER" id="PTHR44757:SF2">
    <property type="entry name" value="BIOFILM ARCHITECTURE MAINTENANCE PROTEIN MBAA"/>
    <property type="match status" value="1"/>
</dbReference>
<dbReference type="Pfam" id="PF00990">
    <property type="entry name" value="GGDEF"/>
    <property type="match status" value="1"/>
</dbReference>
<sequence>MLAMSYISMIVAYTFVLFGFYILKLNHKETLNRLSASLNFCFAYWSFMYSFFYLAPSPESALFWHRIAAIGWVMFCPLVTHFFLVLSEKTKNIHGIHWYISLYGLPAILLFKTLLTNESPIVKGLVQSTSGLGWTYQPNTGSVWFWLYWFMLFAYLGVALFFTIRWGKNSQRRRFIKQAKSISILAGVMMLIGISTDLILPLIAPFIPPLFHLFSIFWGFGGIYMIRRYKLMDVNIAVTPDIILETVMDPIVLLDNKGIIRKCNQATFDLLKYDASEMLGRRFSDFFKAQKYNPQRTDFLFKNKSLRNIEFDMVDSTGKVISIMASFSVAETELDGIVGVVGNLHNITEYKAMSKTLEKMANYDKLTNLPNRRMFYNKLEKAIEKYHKHDQQFALVFIDLDGFKVINDTFGHDIGDQMLMKVSSLLAGVVRRQDVIARLGGDEFVLLFSRLQNKTELDGIMQRMQEKLVKPIMINNKICRVGMSFGISICPEDGMTPDELLKTADLRMYREKKYSG</sequence>
<dbReference type="PROSITE" id="PS50887">
    <property type="entry name" value="GGDEF"/>
    <property type="match status" value="1"/>
</dbReference>
<dbReference type="InterPro" id="IPR000014">
    <property type="entry name" value="PAS"/>
</dbReference>
<dbReference type="InterPro" id="IPR035965">
    <property type="entry name" value="PAS-like_dom_sf"/>
</dbReference>
<evidence type="ECO:0000259" key="4">
    <source>
        <dbReference type="PROSITE" id="PS50887"/>
    </source>
</evidence>
<dbReference type="SUPFAM" id="SSF55073">
    <property type="entry name" value="Nucleotide cyclase"/>
    <property type="match status" value="1"/>
</dbReference>
<keyword evidence="1" id="KW-0472">Membrane</keyword>
<evidence type="ECO:0000313" key="6">
    <source>
        <dbReference type="Proteomes" id="UP000430508"/>
    </source>
</evidence>
<feature type="domain" description="GGDEF" evidence="4">
    <location>
        <begin position="391"/>
        <end position="516"/>
    </location>
</feature>
<dbReference type="CDD" id="cd00130">
    <property type="entry name" value="PAS"/>
    <property type="match status" value="1"/>
</dbReference>
<dbReference type="InterPro" id="IPR000160">
    <property type="entry name" value="GGDEF_dom"/>
</dbReference>
<dbReference type="Pfam" id="PF16927">
    <property type="entry name" value="HisKA_7TM"/>
    <property type="match status" value="1"/>
</dbReference>
<dbReference type="PANTHER" id="PTHR44757">
    <property type="entry name" value="DIGUANYLATE CYCLASE DGCP"/>
    <property type="match status" value="1"/>
</dbReference>
<dbReference type="Gene3D" id="3.30.450.20">
    <property type="entry name" value="PAS domain"/>
    <property type="match status" value="1"/>
</dbReference>
<gene>
    <name evidence="5" type="ORF">GQ588_07885</name>
</gene>
<dbReference type="InterPro" id="IPR052155">
    <property type="entry name" value="Biofilm_reg_signaling"/>
</dbReference>
<dbReference type="EMBL" id="CP046996">
    <property type="protein sequence ID" value="QHA01913.1"/>
    <property type="molecule type" value="Genomic_DNA"/>
</dbReference>
<feature type="domain" description="PAS" evidence="2">
    <location>
        <begin position="243"/>
        <end position="281"/>
    </location>
</feature>
<evidence type="ECO:0000259" key="3">
    <source>
        <dbReference type="PROSITE" id="PS50113"/>
    </source>
</evidence>
<feature type="transmembrane region" description="Helical" evidence="1">
    <location>
        <begin position="67"/>
        <end position="86"/>
    </location>
</feature>
<feature type="transmembrane region" description="Helical" evidence="1">
    <location>
        <begin position="98"/>
        <end position="115"/>
    </location>
</feature>
<accession>A0A857DM81</accession>
<feature type="transmembrane region" description="Helical" evidence="1">
    <location>
        <begin position="184"/>
        <end position="204"/>
    </location>
</feature>
<dbReference type="RefSeq" id="WP_158208692.1">
    <property type="nucleotide sequence ID" value="NZ_CP046996.1"/>
</dbReference>
<dbReference type="CDD" id="cd01949">
    <property type="entry name" value="GGDEF"/>
    <property type="match status" value="1"/>
</dbReference>
<feature type="transmembrane region" description="Helical" evidence="1">
    <location>
        <begin position="143"/>
        <end position="164"/>
    </location>
</feature>
<feature type="domain" description="PAC" evidence="3">
    <location>
        <begin position="307"/>
        <end position="359"/>
    </location>
</feature>